<accession>A0A3D8VN93</accession>
<gene>
    <name evidence="1" type="ORF">DXT76_13565</name>
</gene>
<dbReference type="InterPro" id="IPR014871">
    <property type="entry name" value="dUTPase/dCTP_pyrophosphatase"/>
</dbReference>
<protein>
    <recommendedName>
        <fullName evidence="3">dUTPase</fullName>
    </recommendedName>
</protein>
<dbReference type="AlphaFoldDB" id="A0A3D8VN93"/>
<dbReference type="CDD" id="cd11527">
    <property type="entry name" value="NTP-PPase_dUTPase"/>
    <property type="match status" value="1"/>
</dbReference>
<reference evidence="1 2" key="1">
    <citation type="submission" date="2018-08" db="EMBL/GenBank/DDBJ databases">
        <title>Genome sequence of strict halophilic Halobacillus trueperi SS1 isolated from Lunsu, a salty water body of North West Himalayas.</title>
        <authorList>
            <person name="Gupta S."/>
            <person name="Sharma P."/>
            <person name="Dev K."/>
            <person name="Baumler D."/>
            <person name="Sourirajan A."/>
        </authorList>
    </citation>
    <scope>NUCLEOTIDE SEQUENCE [LARGE SCALE GENOMIC DNA]</scope>
    <source>
        <strain evidence="1 2">SS1</strain>
    </source>
</reference>
<dbReference type="RefSeq" id="WP_115894475.1">
    <property type="nucleotide sequence ID" value="NZ_QTLC01000048.1"/>
</dbReference>
<dbReference type="Proteomes" id="UP000257032">
    <property type="component" value="Unassembled WGS sequence"/>
</dbReference>
<name>A0A3D8VN93_9BACI</name>
<comment type="caution">
    <text evidence="1">The sequence shown here is derived from an EMBL/GenBank/DDBJ whole genome shotgun (WGS) entry which is preliminary data.</text>
</comment>
<dbReference type="InterPro" id="IPR016947">
    <property type="entry name" value="UCP030140"/>
</dbReference>
<organism evidence="1 2">
    <name type="scientific">Halobacillus trueperi</name>
    <dbReference type="NCBI Taxonomy" id="156205"/>
    <lineage>
        <taxon>Bacteria</taxon>
        <taxon>Bacillati</taxon>
        <taxon>Bacillota</taxon>
        <taxon>Bacilli</taxon>
        <taxon>Bacillales</taxon>
        <taxon>Bacillaceae</taxon>
        <taxon>Halobacillus</taxon>
    </lineage>
</organism>
<evidence type="ECO:0000313" key="2">
    <source>
        <dbReference type="Proteomes" id="UP000257032"/>
    </source>
</evidence>
<evidence type="ECO:0000313" key="1">
    <source>
        <dbReference type="EMBL" id="RDY70298.1"/>
    </source>
</evidence>
<dbReference type="SUPFAM" id="SSF101386">
    <property type="entry name" value="all-alpha NTP pyrophosphatases"/>
    <property type="match status" value="1"/>
</dbReference>
<dbReference type="EMBL" id="QTLC01000048">
    <property type="protein sequence ID" value="RDY70298.1"/>
    <property type="molecule type" value="Genomic_DNA"/>
</dbReference>
<evidence type="ECO:0008006" key="3">
    <source>
        <dbReference type="Google" id="ProtNLM"/>
    </source>
</evidence>
<sequence>MNLENLSEIQGGLDAHIVKEKGLEGQDLLPQKILALQVELGELANEWRGFKFWSKNQKPRIKKTCHACGGWGYLLNDEECVYCEATGFESRPLLEEYVDCLHFVLSLGNDLDIVSEDMTPRPKQVDDITQAFLWTNKRIADLHINVNEEYGNNQRYIWWKLYWQFIYLGKMLGLTEEEIEQAYLKKNEINHQRQLTGY</sequence>
<dbReference type="Gene3D" id="1.10.4010.10">
    <property type="entry name" value="Type II deoxyuridine triphosphatase"/>
    <property type="match status" value="1"/>
</dbReference>
<proteinExistence type="predicted"/>
<dbReference type="PIRSF" id="PIRSF030140">
    <property type="entry name" value="UCP030140"/>
    <property type="match status" value="1"/>
</dbReference>
<dbReference type="Pfam" id="PF08761">
    <property type="entry name" value="dUTPase_2"/>
    <property type="match status" value="2"/>
</dbReference>